<dbReference type="EMBL" id="KN839875">
    <property type="protein sequence ID" value="KIJ60188.1"/>
    <property type="molecule type" value="Genomic_DNA"/>
</dbReference>
<dbReference type="PROSITE" id="PS00678">
    <property type="entry name" value="WD_REPEATS_1"/>
    <property type="match status" value="5"/>
</dbReference>
<feature type="region of interest" description="Disordered" evidence="4">
    <location>
        <begin position="1"/>
        <end position="22"/>
    </location>
</feature>
<feature type="compositionally biased region" description="Basic residues" evidence="4">
    <location>
        <begin position="371"/>
        <end position="388"/>
    </location>
</feature>
<reference evidence="5 6" key="1">
    <citation type="submission" date="2014-04" db="EMBL/GenBank/DDBJ databases">
        <title>Evolutionary Origins and Diversification of the Mycorrhizal Mutualists.</title>
        <authorList>
            <consortium name="DOE Joint Genome Institute"/>
            <consortium name="Mycorrhizal Genomics Consortium"/>
            <person name="Kohler A."/>
            <person name="Kuo A."/>
            <person name="Nagy L.G."/>
            <person name="Floudas D."/>
            <person name="Copeland A."/>
            <person name="Barry K.W."/>
            <person name="Cichocki N."/>
            <person name="Veneault-Fourrey C."/>
            <person name="LaButti K."/>
            <person name="Lindquist E.A."/>
            <person name="Lipzen A."/>
            <person name="Lundell T."/>
            <person name="Morin E."/>
            <person name="Murat C."/>
            <person name="Riley R."/>
            <person name="Ohm R."/>
            <person name="Sun H."/>
            <person name="Tunlid A."/>
            <person name="Henrissat B."/>
            <person name="Grigoriev I.V."/>
            <person name="Hibbett D.S."/>
            <person name="Martin F."/>
        </authorList>
    </citation>
    <scope>NUCLEOTIDE SEQUENCE [LARGE SCALE GENOMIC DNA]</scope>
    <source>
        <strain evidence="5 6">MD-312</strain>
    </source>
</reference>
<dbReference type="SUPFAM" id="SSF50998">
    <property type="entry name" value="Quinoprotein alcohol dehydrogenase-like"/>
    <property type="match status" value="1"/>
</dbReference>
<dbReference type="HOGENOM" id="CLU_000288_57_33_1"/>
<evidence type="ECO:0000313" key="5">
    <source>
        <dbReference type="EMBL" id="KIJ60188.1"/>
    </source>
</evidence>
<dbReference type="Pfam" id="PF00400">
    <property type="entry name" value="WD40"/>
    <property type="match status" value="7"/>
</dbReference>
<accession>A0A0C9W2K3</accession>
<evidence type="ECO:0000256" key="1">
    <source>
        <dbReference type="ARBA" id="ARBA00022574"/>
    </source>
</evidence>
<evidence type="ECO:0000256" key="2">
    <source>
        <dbReference type="ARBA" id="ARBA00022737"/>
    </source>
</evidence>
<dbReference type="Gene3D" id="2.130.10.10">
    <property type="entry name" value="YVTN repeat-like/Quinoprotein amine dehydrogenase"/>
    <property type="match status" value="2"/>
</dbReference>
<feature type="compositionally biased region" description="Acidic residues" evidence="4">
    <location>
        <begin position="438"/>
        <end position="455"/>
    </location>
</feature>
<feature type="repeat" description="WD" evidence="3">
    <location>
        <begin position="67"/>
        <end position="108"/>
    </location>
</feature>
<feature type="repeat" description="WD" evidence="3">
    <location>
        <begin position="279"/>
        <end position="312"/>
    </location>
</feature>
<evidence type="ECO:0000313" key="6">
    <source>
        <dbReference type="Proteomes" id="UP000053820"/>
    </source>
</evidence>
<keyword evidence="6" id="KW-1185">Reference proteome</keyword>
<dbReference type="InterPro" id="IPR015943">
    <property type="entry name" value="WD40/YVTN_repeat-like_dom_sf"/>
</dbReference>
<keyword evidence="1 3" id="KW-0853">WD repeat</keyword>
<dbReference type="InterPro" id="IPR001680">
    <property type="entry name" value="WD40_rpt"/>
</dbReference>
<dbReference type="InterPro" id="IPR019775">
    <property type="entry name" value="WD40_repeat_CS"/>
</dbReference>
<dbReference type="PRINTS" id="PR00320">
    <property type="entry name" value="GPROTEINBRPT"/>
</dbReference>
<feature type="compositionally biased region" description="Basic and acidic residues" evidence="4">
    <location>
        <begin position="389"/>
        <end position="404"/>
    </location>
</feature>
<evidence type="ECO:0000256" key="4">
    <source>
        <dbReference type="SAM" id="MobiDB-lite"/>
    </source>
</evidence>
<dbReference type="InterPro" id="IPR011047">
    <property type="entry name" value="Quinoprotein_ADH-like_sf"/>
</dbReference>
<sequence>MSISPSRASQPPVEESRPSPVKTFKGHDRLVMSILFLPSGQEIVSASWDGSIRTWDIETGEESGDALLGHRGYVYSVALLMDGQRLVSGGDDSSVRVWDLGTRELVGRPWQGHSRPVRCVDVSPDSRFVASASYDSSVSIWDLGNGEKVFEEMRCEGRVYFVKFSRDGSKLVTCSGDTHVRIWNWHEGTLLVGPMEGHARSVLSAVWTLDDKQLISAGSGSKIRRWDSETGESIGEPVVAHDGAIYSLTLSSDGRMLASASFDHTAKLWDASTLEPLATFWHERPAISASFSPDNKLLATGCDNHLIYLWNVPQLEGDKKSDHDSFLDLPATVPPGENPGTQGAQTHSLTIEELLDFPATSRPPANGPAKPAHKKRFLDRLIPRRRQRLPREVHGGTELQESRNAKQGRLRAFRVAAAKAKKFIVVVGNGPRRRTPAENEENAEEDEEEEEEEPNGEQGNSQGAVAAPDSDSDSDSVHGCCWRCCHWVCYEMVTCYL</sequence>
<dbReference type="SUPFAM" id="SSF50978">
    <property type="entry name" value="WD40 repeat-like"/>
    <property type="match status" value="1"/>
</dbReference>
<dbReference type="InterPro" id="IPR020472">
    <property type="entry name" value="WD40_PAC1"/>
</dbReference>
<dbReference type="SMART" id="SM00320">
    <property type="entry name" value="WD40"/>
    <property type="match status" value="7"/>
</dbReference>
<dbReference type="InterPro" id="IPR036322">
    <property type="entry name" value="WD40_repeat_dom_sf"/>
</dbReference>
<dbReference type="Proteomes" id="UP000053820">
    <property type="component" value="Unassembled WGS sequence"/>
</dbReference>
<proteinExistence type="predicted"/>
<feature type="region of interest" description="Disordered" evidence="4">
    <location>
        <begin position="431"/>
        <end position="476"/>
    </location>
</feature>
<dbReference type="AlphaFoldDB" id="A0A0C9W2K3"/>
<keyword evidence="2" id="KW-0677">Repeat</keyword>
<dbReference type="PROSITE" id="PS50294">
    <property type="entry name" value="WD_REPEATS_REGION"/>
    <property type="match status" value="5"/>
</dbReference>
<feature type="repeat" description="WD" evidence="3">
    <location>
        <begin position="159"/>
        <end position="184"/>
    </location>
</feature>
<evidence type="ECO:0008006" key="7">
    <source>
        <dbReference type="Google" id="ProtNLM"/>
    </source>
</evidence>
<feature type="repeat" description="WD" evidence="3">
    <location>
        <begin position="110"/>
        <end position="151"/>
    </location>
</feature>
<feature type="repeat" description="WD" evidence="3">
    <location>
        <begin position="24"/>
        <end position="65"/>
    </location>
</feature>
<feature type="repeat" description="WD" evidence="3">
    <location>
        <begin position="238"/>
        <end position="279"/>
    </location>
</feature>
<dbReference type="CDD" id="cd00200">
    <property type="entry name" value="WD40"/>
    <property type="match status" value="1"/>
</dbReference>
<organism evidence="5 6">
    <name type="scientific">Hydnomerulius pinastri MD-312</name>
    <dbReference type="NCBI Taxonomy" id="994086"/>
    <lineage>
        <taxon>Eukaryota</taxon>
        <taxon>Fungi</taxon>
        <taxon>Dikarya</taxon>
        <taxon>Basidiomycota</taxon>
        <taxon>Agaricomycotina</taxon>
        <taxon>Agaricomycetes</taxon>
        <taxon>Agaricomycetidae</taxon>
        <taxon>Boletales</taxon>
        <taxon>Boletales incertae sedis</taxon>
        <taxon>Leucogyrophana</taxon>
    </lineage>
</organism>
<evidence type="ECO:0000256" key="3">
    <source>
        <dbReference type="PROSITE-ProRule" id="PRU00221"/>
    </source>
</evidence>
<gene>
    <name evidence="5" type="ORF">HYDPIDRAFT_117440</name>
</gene>
<dbReference type="OrthoDB" id="674604at2759"/>
<dbReference type="PANTHER" id="PTHR19848">
    <property type="entry name" value="WD40 REPEAT PROTEIN"/>
    <property type="match status" value="1"/>
</dbReference>
<feature type="repeat" description="WD" evidence="3">
    <location>
        <begin position="195"/>
        <end position="236"/>
    </location>
</feature>
<protein>
    <recommendedName>
        <fullName evidence="7">WD40 repeat-like protein</fullName>
    </recommendedName>
</protein>
<name>A0A0C9W2K3_9AGAM</name>
<dbReference type="PANTHER" id="PTHR19848:SF8">
    <property type="entry name" value="F-BOX AND WD REPEAT DOMAIN CONTAINING 7"/>
    <property type="match status" value="1"/>
</dbReference>
<feature type="region of interest" description="Disordered" evidence="4">
    <location>
        <begin position="358"/>
        <end position="407"/>
    </location>
</feature>
<dbReference type="PROSITE" id="PS50082">
    <property type="entry name" value="WD_REPEATS_2"/>
    <property type="match status" value="7"/>
</dbReference>